<evidence type="ECO:0000256" key="5">
    <source>
        <dbReference type="ARBA" id="ARBA00022723"/>
    </source>
</evidence>
<dbReference type="PROSITE" id="PS51085">
    <property type="entry name" value="2FE2S_FER_2"/>
    <property type="match status" value="1"/>
</dbReference>
<keyword evidence="4" id="KW-0001">2Fe-2S</keyword>
<evidence type="ECO:0000313" key="12">
    <source>
        <dbReference type="Proteomes" id="UP000050580"/>
    </source>
</evidence>
<dbReference type="InterPro" id="IPR017938">
    <property type="entry name" value="Riboflavin_synthase-like_b-brl"/>
</dbReference>
<keyword evidence="2" id="KW-0285">Flavoprotein</keyword>
<dbReference type="GO" id="GO:0046872">
    <property type="term" value="F:metal ion binding"/>
    <property type="evidence" value="ECO:0007669"/>
    <property type="project" value="UniProtKB-KW"/>
</dbReference>
<evidence type="ECO:0000256" key="4">
    <source>
        <dbReference type="ARBA" id="ARBA00022714"/>
    </source>
</evidence>
<dbReference type="CDD" id="cd00207">
    <property type="entry name" value="fer2"/>
    <property type="match status" value="1"/>
</dbReference>
<keyword evidence="6" id="KW-0560">Oxidoreductase</keyword>
<dbReference type="RefSeq" id="WP_046741745.1">
    <property type="nucleotide sequence ID" value="NZ_LBNQ01000023.1"/>
</dbReference>
<dbReference type="GO" id="GO:0016491">
    <property type="term" value="F:oxidoreductase activity"/>
    <property type="evidence" value="ECO:0007669"/>
    <property type="project" value="UniProtKB-KW"/>
</dbReference>
<reference evidence="11 12" key="1">
    <citation type="submission" date="2015-05" db="EMBL/GenBank/DDBJ databases">
        <title>Draft genome sequence of Lampropedia sp. CT6, isolated from the microbial mat of a hot water spring, located at Manikaran, India.</title>
        <authorList>
            <person name="Tripathi C."/>
            <person name="Rani P."/>
            <person name="Mahato N.K."/>
            <person name="Lal R."/>
        </authorList>
    </citation>
    <scope>NUCLEOTIDE SEQUENCE [LARGE SCALE GENOMIC DNA]</scope>
    <source>
        <strain evidence="11 12">CT6</strain>
    </source>
</reference>
<comment type="caution">
    <text evidence="11">The sequence shown here is derived from an EMBL/GenBank/DDBJ whole genome shotgun (WGS) entry which is preliminary data.</text>
</comment>
<name>A0A0U1PZU1_9BURK</name>
<evidence type="ECO:0000256" key="8">
    <source>
        <dbReference type="ARBA" id="ARBA00023014"/>
    </source>
</evidence>
<dbReference type="SUPFAM" id="SSF63380">
    <property type="entry name" value="Riboflavin synthase domain-like"/>
    <property type="match status" value="1"/>
</dbReference>
<feature type="domain" description="FAD-binding FR-type" evidence="10">
    <location>
        <begin position="3"/>
        <end position="108"/>
    </location>
</feature>
<dbReference type="PATRIC" id="fig|1610491.3.peg.1655"/>
<dbReference type="AlphaFoldDB" id="A0A0U1PZU1"/>
<dbReference type="CDD" id="cd06185">
    <property type="entry name" value="PDR_like"/>
    <property type="match status" value="1"/>
</dbReference>
<sequence>MSRTTIDVTVTSARALTPLIREFTFTATDGSALPRFSAGSHIQVQIPNGTRLLRNAYSLVSDPGDSRQYRIAVRRQDDSRGGSRYMHEQVQVGDQLVIGSPANLFAPHSRAGHHILVAGGIGITPFMAYIHEFERRGLSFELHYAFRSDLTNAYEQELRERLGERLHVYDADRNTPLELTQLLRERSLTTHVYCCGPQRLIDGVRDAARSLGWSDARVHFEAFAAPEPGEPFTARLLRSNTTITVGADESLLEALEGVGIEVANLCRGGVCGQCATRYESGDVDHRDHFLSAEDRQHMLMPCVSRCRKNSTLTLDL</sequence>
<dbReference type="InterPro" id="IPR054582">
    <property type="entry name" value="DmmA-like_N"/>
</dbReference>
<dbReference type="InterPro" id="IPR012675">
    <property type="entry name" value="Beta-grasp_dom_sf"/>
</dbReference>
<proteinExistence type="predicted"/>
<evidence type="ECO:0000256" key="1">
    <source>
        <dbReference type="ARBA" id="ARBA00001917"/>
    </source>
</evidence>
<dbReference type="OrthoDB" id="370747at2"/>
<dbReference type="STRING" id="1610491.AAV94_07790"/>
<dbReference type="PANTHER" id="PTHR30212:SF2">
    <property type="entry name" value="PROTEIN YIIM"/>
    <property type="match status" value="1"/>
</dbReference>
<dbReference type="GO" id="GO:0051537">
    <property type="term" value="F:2 iron, 2 sulfur cluster binding"/>
    <property type="evidence" value="ECO:0007669"/>
    <property type="project" value="UniProtKB-KW"/>
</dbReference>
<dbReference type="SUPFAM" id="SSF52343">
    <property type="entry name" value="Ferredoxin reductase-like, C-terminal NADP-linked domain"/>
    <property type="match status" value="1"/>
</dbReference>
<comment type="cofactor">
    <cofactor evidence="1">
        <name>FMN</name>
        <dbReference type="ChEBI" id="CHEBI:58210"/>
    </cofactor>
</comment>
<dbReference type="PRINTS" id="PR00409">
    <property type="entry name" value="PHDIOXRDTASE"/>
</dbReference>
<dbReference type="Pfam" id="PF00111">
    <property type="entry name" value="Fer2"/>
    <property type="match status" value="1"/>
</dbReference>
<evidence type="ECO:0000313" key="11">
    <source>
        <dbReference type="EMBL" id="KKW68043.1"/>
    </source>
</evidence>
<evidence type="ECO:0000256" key="7">
    <source>
        <dbReference type="ARBA" id="ARBA00023004"/>
    </source>
</evidence>
<dbReference type="InterPro" id="IPR039261">
    <property type="entry name" value="FNR_nucleotide-bd"/>
</dbReference>
<dbReference type="SUPFAM" id="SSF54292">
    <property type="entry name" value="2Fe-2S ferredoxin-like"/>
    <property type="match status" value="1"/>
</dbReference>
<keyword evidence="7" id="KW-0408">Iron</keyword>
<dbReference type="InterPro" id="IPR001041">
    <property type="entry name" value="2Fe-2S_ferredoxin-type"/>
</dbReference>
<keyword evidence="3" id="KW-0288">FMN</keyword>
<gene>
    <name evidence="11" type="ORF">AAV94_07790</name>
</gene>
<dbReference type="Pfam" id="PF22290">
    <property type="entry name" value="DmmA-like_N"/>
    <property type="match status" value="1"/>
</dbReference>
<feature type="domain" description="2Fe-2S ferredoxin-type" evidence="9">
    <location>
        <begin position="232"/>
        <end position="316"/>
    </location>
</feature>
<keyword evidence="5" id="KW-0479">Metal-binding</keyword>
<evidence type="ECO:0000259" key="10">
    <source>
        <dbReference type="PROSITE" id="PS51384"/>
    </source>
</evidence>
<dbReference type="PANTHER" id="PTHR30212">
    <property type="entry name" value="PROTEIN YIIM"/>
    <property type="match status" value="1"/>
</dbReference>
<organism evidence="11 12">
    <name type="scientific">Lampropedia cohaerens</name>
    <dbReference type="NCBI Taxonomy" id="1610491"/>
    <lineage>
        <taxon>Bacteria</taxon>
        <taxon>Pseudomonadati</taxon>
        <taxon>Pseudomonadota</taxon>
        <taxon>Betaproteobacteria</taxon>
        <taxon>Burkholderiales</taxon>
        <taxon>Comamonadaceae</taxon>
        <taxon>Lampropedia</taxon>
    </lineage>
</organism>
<keyword evidence="12" id="KW-1185">Reference proteome</keyword>
<keyword evidence="8" id="KW-0411">Iron-sulfur</keyword>
<evidence type="ECO:0000259" key="9">
    <source>
        <dbReference type="PROSITE" id="PS51085"/>
    </source>
</evidence>
<dbReference type="Proteomes" id="UP000050580">
    <property type="component" value="Unassembled WGS sequence"/>
</dbReference>
<dbReference type="PROSITE" id="PS00197">
    <property type="entry name" value="2FE2S_FER_1"/>
    <property type="match status" value="1"/>
</dbReference>
<evidence type="ECO:0000256" key="6">
    <source>
        <dbReference type="ARBA" id="ARBA00023002"/>
    </source>
</evidence>
<dbReference type="Gene3D" id="3.40.50.80">
    <property type="entry name" value="Nucleotide-binding domain of ferredoxin-NADP reductase (FNR) module"/>
    <property type="match status" value="1"/>
</dbReference>
<dbReference type="Gene3D" id="2.40.30.10">
    <property type="entry name" value="Translation factors"/>
    <property type="match status" value="1"/>
</dbReference>
<dbReference type="EMBL" id="LBNQ01000023">
    <property type="protein sequence ID" value="KKW68043.1"/>
    <property type="molecule type" value="Genomic_DNA"/>
</dbReference>
<dbReference type="InterPro" id="IPR052353">
    <property type="entry name" value="Benzoxazolinone_Detox_Enz"/>
</dbReference>
<evidence type="ECO:0000256" key="3">
    <source>
        <dbReference type="ARBA" id="ARBA00022643"/>
    </source>
</evidence>
<accession>A0A0U1PZU1</accession>
<dbReference type="InterPro" id="IPR036010">
    <property type="entry name" value="2Fe-2S_ferredoxin-like_sf"/>
</dbReference>
<dbReference type="Gene3D" id="3.10.20.30">
    <property type="match status" value="1"/>
</dbReference>
<dbReference type="InterPro" id="IPR017927">
    <property type="entry name" value="FAD-bd_FR_type"/>
</dbReference>
<evidence type="ECO:0000256" key="2">
    <source>
        <dbReference type="ARBA" id="ARBA00022630"/>
    </source>
</evidence>
<dbReference type="InterPro" id="IPR006058">
    <property type="entry name" value="2Fe2S_fd_BS"/>
</dbReference>
<protein>
    <submittedName>
        <fullName evidence="11">Ferredoxin</fullName>
    </submittedName>
</protein>
<dbReference type="PROSITE" id="PS51384">
    <property type="entry name" value="FAD_FR"/>
    <property type="match status" value="1"/>
</dbReference>